<comment type="caution">
    <text evidence="1">The sequence shown here is derived from an EMBL/GenBank/DDBJ whole genome shotgun (WGS) entry which is preliminary data.</text>
</comment>
<reference evidence="1 2" key="1">
    <citation type="submission" date="2020-03" db="EMBL/GenBank/DDBJ databases">
        <authorList>
            <person name="Lai Q."/>
        </authorList>
    </citation>
    <scope>NUCLEOTIDE SEQUENCE [LARGE SCALE GENOMIC DNA]</scope>
    <source>
        <strain evidence="1 2">CCUG 25036</strain>
    </source>
</reference>
<sequence length="268" mass="30109">MSEAQLAEQAKKDGLTIEQERELRRITGRPDPGYHFEGYSDKRVEATLGPHVFGFPMNLYTHQTGPDFQGSVSLTLRWPTLQPFAPGAKYDAAYSTAYMDESVRFQPTFVDKVSIESIPGRYIQPSPNDHDSPITHIALRLQGEDTYGLTPYYADIPAIARYLGEEGRPVDREHAIAAGDDWFLARDGEGRITTLIRCDSREIKGASLKDGRLEDLPPGESRGICHHQIAIPSLSLAVDITYMRAYLLDWKKIESRVREVFLDGASHE</sequence>
<accession>A0A7X5UB81</accession>
<dbReference type="Proteomes" id="UP000490980">
    <property type="component" value="Unassembled WGS sequence"/>
</dbReference>
<dbReference type="CDD" id="cd20897">
    <property type="entry name" value="Smlt3025-like"/>
    <property type="match status" value="1"/>
</dbReference>
<dbReference type="EMBL" id="JAARLZ010000006">
    <property type="protein sequence ID" value="NII07058.1"/>
    <property type="molecule type" value="Genomic_DNA"/>
</dbReference>
<name>A0A7X5UB81_9GAMM</name>
<evidence type="ECO:0000313" key="1">
    <source>
        <dbReference type="EMBL" id="NII07058.1"/>
    </source>
</evidence>
<gene>
    <name evidence="1" type="ORF">HBF25_11720</name>
</gene>
<dbReference type="AlphaFoldDB" id="A0A7X5UB81"/>
<keyword evidence="2" id="KW-1185">Reference proteome</keyword>
<organism evidence="1 2">
    <name type="scientific">Luteibacter anthropi</name>
    <dbReference type="NCBI Taxonomy" id="564369"/>
    <lineage>
        <taxon>Bacteria</taxon>
        <taxon>Pseudomonadati</taxon>
        <taxon>Pseudomonadota</taxon>
        <taxon>Gammaproteobacteria</taxon>
        <taxon>Lysobacterales</taxon>
        <taxon>Rhodanobacteraceae</taxon>
        <taxon>Luteibacter</taxon>
    </lineage>
</organism>
<dbReference type="RefSeq" id="WP_166948623.1">
    <property type="nucleotide sequence ID" value="NZ_JAARLZ010000006.1"/>
</dbReference>
<evidence type="ECO:0000313" key="2">
    <source>
        <dbReference type="Proteomes" id="UP000490980"/>
    </source>
</evidence>
<proteinExistence type="predicted"/>
<protein>
    <submittedName>
        <fullName evidence="1">Uncharacterized protein</fullName>
    </submittedName>
</protein>
<dbReference type="InterPro" id="IPR049732">
    <property type="entry name" value="Smlt3025-like"/>
</dbReference>